<evidence type="ECO:0000313" key="2">
    <source>
        <dbReference type="Proteomes" id="UP000317909"/>
    </source>
</evidence>
<accession>A0A517U4H4</accession>
<dbReference type="PROSITE" id="PS51257">
    <property type="entry name" value="PROKAR_LIPOPROTEIN"/>
    <property type="match status" value="1"/>
</dbReference>
<dbReference type="EMBL" id="CP036339">
    <property type="protein sequence ID" value="QDT75533.1"/>
    <property type="molecule type" value="Genomic_DNA"/>
</dbReference>
<keyword evidence="2" id="KW-1185">Reference proteome</keyword>
<protein>
    <submittedName>
        <fullName evidence="1">Uncharacterized protein</fullName>
    </submittedName>
</protein>
<name>A0A517U4H4_9BACT</name>
<dbReference type="OrthoDB" id="9873611at2"/>
<organism evidence="1 2">
    <name type="scientific">Lacipirellula limnantheis</name>
    <dbReference type="NCBI Taxonomy" id="2528024"/>
    <lineage>
        <taxon>Bacteria</taxon>
        <taxon>Pseudomonadati</taxon>
        <taxon>Planctomycetota</taxon>
        <taxon>Planctomycetia</taxon>
        <taxon>Pirellulales</taxon>
        <taxon>Lacipirellulaceae</taxon>
        <taxon>Lacipirellula</taxon>
    </lineage>
</organism>
<evidence type="ECO:0000313" key="1">
    <source>
        <dbReference type="EMBL" id="QDT75533.1"/>
    </source>
</evidence>
<proteinExistence type="predicted"/>
<dbReference type="KEGG" id="llh:I41_47440"/>
<dbReference type="AlphaFoldDB" id="A0A517U4H4"/>
<reference evidence="1 2" key="1">
    <citation type="submission" date="2019-02" db="EMBL/GenBank/DDBJ databases">
        <title>Deep-cultivation of Planctomycetes and their phenomic and genomic characterization uncovers novel biology.</title>
        <authorList>
            <person name="Wiegand S."/>
            <person name="Jogler M."/>
            <person name="Boedeker C."/>
            <person name="Pinto D."/>
            <person name="Vollmers J."/>
            <person name="Rivas-Marin E."/>
            <person name="Kohn T."/>
            <person name="Peeters S.H."/>
            <person name="Heuer A."/>
            <person name="Rast P."/>
            <person name="Oberbeckmann S."/>
            <person name="Bunk B."/>
            <person name="Jeske O."/>
            <person name="Meyerdierks A."/>
            <person name="Storesund J.E."/>
            <person name="Kallscheuer N."/>
            <person name="Luecker S."/>
            <person name="Lage O.M."/>
            <person name="Pohl T."/>
            <person name="Merkel B.J."/>
            <person name="Hornburger P."/>
            <person name="Mueller R.-W."/>
            <person name="Bruemmer F."/>
            <person name="Labrenz M."/>
            <person name="Spormann A.M."/>
            <person name="Op den Camp H."/>
            <person name="Overmann J."/>
            <person name="Amann R."/>
            <person name="Jetten M.S.M."/>
            <person name="Mascher T."/>
            <person name="Medema M.H."/>
            <person name="Devos D.P."/>
            <person name="Kaster A.-K."/>
            <person name="Ovreas L."/>
            <person name="Rohde M."/>
            <person name="Galperin M.Y."/>
            <person name="Jogler C."/>
        </authorList>
    </citation>
    <scope>NUCLEOTIDE SEQUENCE [LARGE SCALE GENOMIC DNA]</scope>
    <source>
        <strain evidence="1 2">I41</strain>
    </source>
</reference>
<dbReference type="Proteomes" id="UP000317909">
    <property type="component" value="Chromosome"/>
</dbReference>
<gene>
    <name evidence="1" type="ORF">I41_47440</name>
</gene>
<sequence length="113" mass="11787">MNRTLLTAAYDASQWWSRCALQSLLLAFALVACGSIPSTALAPSEVESEVPEEATAASTSIADLRRGLRHAALRPPVKCGAVLAHVPWSPALAAPYIGATPHLSAGLAIPLRC</sequence>
<dbReference type="RefSeq" id="WP_145435222.1">
    <property type="nucleotide sequence ID" value="NZ_CP036339.1"/>
</dbReference>